<comment type="caution">
    <text evidence="1">The sequence shown here is derived from an EMBL/GenBank/DDBJ whole genome shotgun (WGS) entry which is preliminary data.</text>
</comment>
<organism evidence="1 2">
    <name type="scientific">Streptococcus parauberis</name>
    <dbReference type="NCBI Taxonomy" id="1348"/>
    <lineage>
        <taxon>Bacteria</taxon>
        <taxon>Bacillati</taxon>
        <taxon>Bacillota</taxon>
        <taxon>Bacilli</taxon>
        <taxon>Lactobacillales</taxon>
        <taxon>Streptococcaceae</taxon>
        <taxon>Streptococcus</taxon>
    </lineage>
</organism>
<name>A0A0E2USR5_9STRE</name>
<proteinExistence type="predicted"/>
<accession>A0A0E2USR5</accession>
<evidence type="ECO:0000313" key="1">
    <source>
        <dbReference type="EMBL" id="PCH12977.1"/>
    </source>
</evidence>
<gene>
    <name evidence="1" type="ORF">A9Y57_00746</name>
</gene>
<sequence>MLKIIVHAFVEENKENAVVEIVYASENEVAISNKMENLINQFPNDFLAIYDLPLDTDLTQLGHYPSVAIGKEDFL</sequence>
<reference evidence="1 2" key="1">
    <citation type="submission" date="2016-06" db="EMBL/GenBank/DDBJ databases">
        <authorList>
            <person name="Haines A.N."/>
            <person name="Council K.R."/>
        </authorList>
    </citation>
    <scope>NUCLEOTIDE SEQUENCE [LARGE SCALE GENOMIC DNA]</scope>
    <source>
        <strain evidence="1 2">SP158-29</strain>
    </source>
</reference>
<dbReference type="AlphaFoldDB" id="A0A0E2USR5"/>
<dbReference type="EMBL" id="NSGR01000006">
    <property type="protein sequence ID" value="PCH12977.1"/>
    <property type="molecule type" value="Genomic_DNA"/>
</dbReference>
<dbReference type="Proteomes" id="UP000217465">
    <property type="component" value="Unassembled WGS sequence"/>
</dbReference>
<dbReference type="STRING" id="936154.STP_0034"/>
<protein>
    <submittedName>
        <fullName evidence="1">Uncharacterized protein</fullName>
    </submittedName>
</protein>
<evidence type="ECO:0000313" key="2">
    <source>
        <dbReference type="Proteomes" id="UP000217465"/>
    </source>
</evidence>
<dbReference type="eggNOG" id="ENOG5032VAR">
    <property type="taxonomic scope" value="Bacteria"/>
</dbReference>
<dbReference type="RefSeq" id="WP_013793588.1">
    <property type="nucleotide sequence ID" value="NZ_BAWT01000013.1"/>
</dbReference>
<dbReference type="OMA" id="AIYNVPL"/>